<dbReference type="InterPro" id="IPR050753">
    <property type="entry name" value="Peptidase_M14_domain"/>
</dbReference>
<feature type="domain" description="Peptidase M14" evidence="18">
    <location>
        <begin position="187"/>
        <end position="514"/>
    </location>
</feature>
<dbReference type="SUPFAM" id="SSF53187">
    <property type="entry name" value="Zn-dependent exopeptidases"/>
    <property type="match status" value="1"/>
</dbReference>
<dbReference type="Proteomes" id="UP000752171">
    <property type="component" value="Unassembled WGS sequence"/>
</dbReference>
<evidence type="ECO:0000256" key="8">
    <source>
        <dbReference type="ARBA" id="ARBA00022729"/>
    </source>
</evidence>
<evidence type="ECO:0000256" key="12">
    <source>
        <dbReference type="ARBA" id="ARBA00023157"/>
    </source>
</evidence>
<evidence type="ECO:0000256" key="7">
    <source>
        <dbReference type="ARBA" id="ARBA00022723"/>
    </source>
</evidence>
<evidence type="ECO:0000256" key="4">
    <source>
        <dbReference type="ARBA" id="ARBA00022525"/>
    </source>
</evidence>
<dbReference type="InterPro" id="IPR057246">
    <property type="entry name" value="CARBOXYPEPT_ZN_1"/>
</dbReference>
<dbReference type="SMART" id="SM00631">
    <property type="entry name" value="Zn_pept"/>
    <property type="match status" value="1"/>
</dbReference>
<evidence type="ECO:0000256" key="13">
    <source>
        <dbReference type="ARBA" id="ARBA00023180"/>
    </source>
</evidence>
<dbReference type="GO" id="GO:0005615">
    <property type="term" value="C:extracellular space"/>
    <property type="evidence" value="ECO:0007669"/>
    <property type="project" value="TreeGrafter"/>
</dbReference>
<feature type="active site" description="Proton donor/acceptor" evidence="15">
    <location>
        <position position="484"/>
    </location>
</feature>
<evidence type="ECO:0000256" key="6">
    <source>
        <dbReference type="ARBA" id="ARBA00022670"/>
    </source>
</evidence>
<dbReference type="InterPro" id="IPR057247">
    <property type="entry name" value="CARBOXYPEPT_ZN_2"/>
</dbReference>
<comment type="subcellular location">
    <subcellularLocation>
        <location evidence="2">Secreted</location>
    </subcellularLocation>
</comment>
<keyword evidence="7" id="KW-0479">Metal-binding</keyword>
<keyword evidence="13" id="KW-0325">Glycoprotein</keyword>
<keyword evidence="9" id="KW-0378">Hydrolase</keyword>
<dbReference type="GO" id="GO:0008270">
    <property type="term" value="F:zinc ion binding"/>
    <property type="evidence" value="ECO:0007669"/>
    <property type="project" value="InterPro"/>
</dbReference>
<dbReference type="Gene3D" id="3.40.630.10">
    <property type="entry name" value="Zn peptidases"/>
    <property type="match status" value="1"/>
</dbReference>
<dbReference type="GO" id="GO:0006518">
    <property type="term" value="P:peptide metabolic process"/>
    <property type="evidence" value="ECO:0007669"/>
    <property type="project" value="TreeGrafter"/>
</dbReference>
<dbReference type="InterPro" id="IPR000834">
    <property type="entry name" value="Peptidase_M14"/>
</dbReference>
<sequence>MRLLWTFLLVKTLLTAVFSAPPRCQPGNYFRGHCKATKDEKPKCADITLSYCDDMPYTKTKFPNILDHRNREEVETSTEYLLMSVVDSLLKGECSPDIRMLGCSVVAPSCENYKILKPCRSTCESVHKACARAFESINMAWPYFLDCDRFFVSEEEGCYDPLEGLRERHEVMDSPTTMEPSTIIQFTHHSNTQMFNILKKTAEQCSHISRTYSIGQSVERRDLLVIEFSNNPGEHVLLEPEVKYIGNMHGNEAMGRELLIYLAQYLCSEYLLGNSRIQTLINTTRIHILPSMNPDGYELAYSELQSGFDTDYDEDAGFSWQIGGRYNAQNIDLNRNFPDLTSLVYNRRRLKRFRSDHIPIPDSYWLGKVAPETYAVMKWIRSIPFVLSANFHGGDLVVSYPYDFSKHPLETNMFSPTPDEQVFKQIARTYANAHATMSNHDTDRCGANFVDKGGIVNGAEWYSIAGGMADFNYLHTNCFEITVELGCDKFPVEEDLHTGWEENKEALLTYLESVHKGIKGFVKDEDGRGIKRATVSVKGIRHDITTAEKGDYWRLLTPGIHIVTASAPGYTKAMKRVHLPTHMRKAGRVDFILKKAPLDQDLDDFLIPSMGSYDRFDPYNQLERYSMRQSGQEEERQEKPWWWGYFAQSSSQNPSWLLRN</sequence>
<proteinExistence type="inferred from homology"/>
<evidence type="ECO:0000256" key="9">
    <source>
        <dbReference type="ARBA" id="ARBA00022801"/>
    </source>
</evidence>
<keyword evidence="4" id="KW-0964">Secreted</keyword>
<dbReference type="SUPFAM" id="SSF49464">
    <property type="entry name" value="Carboxypeptidase regulatory domain-like"/>
    <property type="match status" value="1"/>
</dbReference>
<dbReference type="PROSITE" id="PS00132">
    <property type="entry name" value="CARBOXYPEPT_ZN_1"/>
    <property type="match status" value="1"/>
</dbReference>
<dbReference type="EMBL" id="JAICCE010000008">
    <property type="protein sequence ID" value="KAG9274204.1"/>
    <property type="molecule type" value="Genomic_DNA"/>
</dbReference>
<reference evidence="19 22" key="1">
    <citation type="submission" date="2021-07" db="EMBL/GenBank/DDBJ databases">
        <authorList>
            <person name="Imarazene B."/>
            <person name="Zahm M."/>
            <person name="Klopp C."/>
            <person name="Cabau C."/>
            <person name="Beille S."/>
            <person name="Jouanno E."/>
            <person name="Castinel A."/>
            <person name="Lluch J."/>
            <person name="Gil L."/>
            <person name="Kuchtly C."/>
            <person name="Lopez Roques C."/>
            <person name="Donnadieu C."/>
            <person name="Parrinello H."/>
            <person name="Journot L."/>
            <person name="Du K."/>
            <person name="Schartl M."/>
            <person name="Retaux S."/>
            <person name="Guiguen Y."/>
        </authorList>
    </citation>
    <scope>NUCLEOTIDE SEQUENCE [LARGE SCALE GENOMIC DNA]</scope>
    <source>
        <strain evidence="19">Pach_M1</strain>
        <tissue evidence="19">Testis</tissue>
    </source>
</reference>
<evidence type="ECO:0000313" key="22">
    <source>
        <dbReference type="Proteomes" id="UP000752171"/>
    </source>
</evidence>
<evidence type="ECO:0000256" key="1">
    <source>
        <dbReference type="ARBA" id="ARBA00001947"/>
    </source>
</evidence>
<dbReference type="FunFam" id="1.10.2000.10:FF:000012">
    <property type="entry name" value="Carboxypeptidase Z"/>
    <property type="match status" value="1"/>
</dbReference>
<keyword evidence="11" id="KW-0482">Metalloprotease</keyword>
<organism evidence="20 21">
    <name type="scientific">Astyanax mexicanus</name>
    <name type="common">Blind cave fish</name>
    <name type="synonym">Astyanax fasciatus mexicanus</name>
    <dbReference type="NCBI Taxonomy" id="7994"/>
    <lineage>
        <taxon>Eukaryota</taxon>
        <taxon>Metazoa</taxon>
        <taxon>Chordata</taxon>
        <taxon>Craniata</taxon>
        <taxon>Vertebrata</taxon>
        <taxon>Euteleostomi</taxon>
        <taxon>Actinopterygii</taxon>
        <taxon>Neopterygii</taxon>
        <taxon>Teleostei</taxon>
        <taxon>Ostariophysi</taxon>
        <taxon>Characiformes</taxon>
        <taxon>Characoidei</taxon>
        <taxon>Acestrorhamphidae</taxon>
        <taxon>Acestrorhamphinae</taxon>
        <taxon>Astyanax</taxon>
    </lineage>
</organism>
<accession>A0A8B9KB15</accession>
<evidence type="ECO:0000256" key="5">
    <source>
        <dbReference type="ARBA" id="ARBA00022645"/>
    </source>
</evidence>
<evidence type="ECO:0000259" key="17">
    <source>
        <dbReference type="PROSITE" id="PS50038"/>
    </source>
</evidence>
<comment type="caution">
    <text evidence="14">Lacks conserved residue(s) required for the propagation of feature annotation.</text>
</comment>
<evidence type="ECO:0000313" key="21">
    <source>
        <dbReference type="Proteomes" id="UP000694621"/>
    </source>
</evidence>
<dbReference type="PANTHER" id="PTHR11532">
    <property type="entry name" value="PROTEASE M14 CARBOXYPEPTIDASE"/>
    <property type="match status" value="1"/>
</dbReference>
<reference evidence="20" key="2">
    <citation type="submission" date="2025-05" db="UniProtKB">
        <authorList>
            <consortium name="Ensembl"/>
        </authorList>
    </citation>
    <scope>IDENTIFICATION</scope>
</reference>
<dbReference type="OrthoDB" id="10249045at2759"/>
<dbReference type="PROSITE" id="PS00133">
    <property type="entry name" value="CARBOXYPEPT_ZN_2"/>
    <property type="match status" value="1"/>
</dbReference>
<evidence type="ECO:0000256" key="14">
    <source>
        <dbReference type="PROSITE-ProRule" id="PRU00090"/>
    </source>
</evidence>
<dbReference type="Pfam" id="PF13620">
    <property type="entry name" value="CarboxypepD_reg"/>
    <property type="match status" value="1"/>
</dbReference>
<evidence type="ECO:0000256" key="10">
    <source>
        <dbReference type="ARBA" id="ARBA00022833"/>
    </source>
</evidence>
<feature type="chain" id="PRO_5044669378" evidence="16">
    <location>
        <begin position="20"/>
        <end position="660"/>
    </location>
</feature>
<dbReference type="CDD" id="cd11308">
    <property type="entry name" value="Peptidase_M14NE-CP-C_like"/>
    <property type="match status" value="1"/>
</dbReference>
<dbReference type="Proteomes" id="UP000694621">
    <property type="component" value="Unplaced"/>
</dbReference>
<protein>
    <submittedName>
        <fullName evidence="19 20">Carboxypeptidase Z</fullName>
    </submittedName>
</protein>
<keyword evidence="10" id="KW-0862">Zinc</keyword>
<dbReference type="Ensembl" id="ENSAMXT00005035719.1">
    <property type="protein sequence ID" value="ENSAMXP00005032679.1"/>
    <property type="gene ID" value="ENSAMXG00005015893.1"/>
</dbReference>
<evidence type="ECO:0000313" key="19">
    <source>
        <dbReference type="EMBL" id="KAG9274204.1"/>
    </source>
</evidence>
<comment type="cofactor">
    <cofactor evidence="1">
        <name>Zn(2+)</name>
        <dbReference type="ChEBI" id="CHEBI:29105"/>
    </cofactor>
</comment>
<feature type="signal peptide" evidence="16">
    <location>
        <begin position="1"/>
        <end position="19"/>
    </location>
</feature>
<dbReference type="PRINTS" id="PR00765">
    <property type="entry name" value="CRBOXYPTASEA"/>
</dbReference>
<dbReference type="InterPro" id="IPR020067">
    <property type="entry name" value="Frizzled_dom"/>
</dbReference>
<evidence type="ECO:0000256" key="3">
    <source>
        <dbReference type="ARBA" id="ARBA00005988"/>
    </source>
</evidence>
<dbReference type="KEGG" id="amex:103025203"/>
<dbReference type="Pfam" id="PF01392">
    <property type="entry name" value="Fz"/>
    <property type="match status" value="1"/>
</dbReference>
<dbReference type="GO" id="GO:0004181">
    <property type="term" value="F:metallocarboxypeptidase activity"/>
    <property type="evidence" value="ECO:0007669"/>
    <property type="project" value="InterPro"/>
</dbReference>
<dbReference type="InterPro" id="IPR036790">
    <property type="entry name" value="Frizzled_dom_sf"/>
</dbReference>
<dbReference type="AlphaFoldDB" id="A0A8B9KB15"/>
<dbReference type="Pfam" id="PF00246">
    <property type="entry name" value="Peptidase_M14"/>
    <property type="match status" value="1"/>
</dbReference>
<dbReference type="PROSITE" id="PS52035">
    <property type="entry name" value="PEPTIDASE_M14"/>
    <property type="match status" value="1"/>
</dbReference>
<feature type="disulfide bond" evidence="14">
    <location>
        <begin position="123"/>
        <end position="147"/>
    </location>
</feature>
<evidence type="ECO:0000256" key="15">
    <source>
        <dbReference type="PROSITE-ProRule" id="PRU01379"/>
    </source>
</evidence>
<keyword evidence="12 14" id="KW-1015">Disulfide bond</keyword>
<dbReference type="FunFam" id="3.40.630.10:FF:000013">
    <property type="entry name" value="carboxypeptidase N catalytic chain"/>
    <property type="match status" value="1"/>
</dbReference>
<evidence type="ECO:0000259" key="18">
    <source>
        <dbReference type="PROSITE" id="PS52035"/>
    </source>
</evidence>
<evidence type="ECO:0000256" key="11">
    <source>
        <dbReference type="ARBA" id="ARBA00023049"/>
    </source>
</evidence>
<evidence type="ECO:0000256" key="16">
    <source>
        <dbReference type="SAM" id="SignalP"/>
    </source>
</evidence>
<name>A0A8B9KB15_ASTMX</name>
<feature type="domain" description="FZ" evidence="17">
    <location>
        <begin position="39"/>
        <end position="161"/>
    </location>
</feature>
<dbReference type="InterPro" id="IPR008969">
    <property type="entry name" value="CarboxyPept-like_regulatory"/>
</dbReference>
<dbReference type="Gene3D" id="2.60.40.1120">
    <property type="entry name" value="Carboxypeptidase-like, regulatory domain"/>
    <property type="match status" value="1"/>
</dbReference>
<dbReference type="SMART" id="SM00063">
    <property type="entry name" value="FRI"/>
    <property type="match status" value="1"/>
</dbReference>
<gene>
    <name evidence="19" type="primary">CPZ</name>
    <name evidence="19" type="ORF">AMEX_G11103</name>
</gene>
<keyword evidence="5 19" id="KW-0121">Carboxypeptidase</keyword>
<evidence type="ECO:0000256" key="2">
    <source>
        <dbReference type="ARBA" id="ARBA00004613"/>
    </source>
</evidence>
<keyword evidence="6" id="KW-0645">Protease</keyword>
<dbReference type="SUPFAM" id="SSF63501">
    <property type="entry name" value="Frizzled cysteine-rich domain"/>
    <property type="match status" value="1"/>
</dbReference>
<dbReference type="PANTHER" id="PTHR11532:SF63">
    <property type="entry name" value="CARBOXYPEPTIDASE Z"/>
    <property type="match status" value="1"/>
</dbReference>
<comment type="similarity">
    <text evidence="3 15">Belongs to the peptidase M14 family.</text>
</comment>
<dbReference type="FunFam" id="2.60.40.1120:FF:000021">
    <property type="entry name" value="Carboxypeptidase Z"/>
    <property type="match status" value="1"/>
</dbReference>
<dbReference type="Gene3D" id="1.10.2000.10">
    <property type="entry name" value="Frizzled cysteine-rich domain"/>
    <property type="match status" value="1"/>
</dbReference>
<dbReference type="GO" id="GO:0016485">
    <property type="term" value="P:protein processing"/>
    <property type="evidence" value="ECO:0007669"/>
    <property type="project" value="TreeGrafter"/>
</dbReference>
<dbReference type="PROSITE" id="PS50038">
    <property type="entry name" value="FZ"/>
    <property type="match status" value="1"/>
</dbReference>
<keyword evidence="8 16" id="KW-0732">Signal</keyword>
<evidence type="ECO:0000313" key="20">
    <source>
        <dbReference type="Ensembl" id="ENSAMXP00005032679.1"/>
    </source>
</evidence>